<dbReference type="EC" id="2.8.1.14" evidence="3"/>
<evidence type="ECO:0000256" key="5">
    <source>
        <dbReference type="ARBA" id="ARBA00022679"/>
    </source>
</evidence>
<evidence type="ECO:0000256" key="3">
    <source>
        <dbReference type="ARBA" id="ARBA00011953"/>
    </source>
</evidence>
<dbReference type="InterPro" id="IPR014729">
    <property type="entry name" value="Rossmann-like_a/b/a_fold"/>
</dbReference>
<evidence type="ECO:0000256" key="1">
    <source>
        <dbReference type="ARBA" id="ARBA00003986"/>
    </source>
</evidence>
<dbReference type="NCBIfam" id="NF001138">
    <property type="entry name" value="PRK00143.1"/>
    <property type="match status" value="1"/>
</dbReference>
<evidence type="ECO:0000313" key="15">
    <source>
        <dbReference type="Proteomes" id="UP000092460"/>
    </source>
</evidence>
<keyword evidence="10" id="KW-1015">Disulfide bond</keyword>
<dbReference type="EMBL" id="JXJN01027380">
    <property type="status" value="NOT_ANNOTATED_CDS"/>
    <property type="molecule type" value="Genomic_DNA"/>
</dbReference>
<dbReference type="InterPro" id="IPR023382">
    <property type="entry name" value="MnmA-like_central_sf"/>
</dbReference>
<evidence type="ECO:0000256" key="6">
    <source>
        <dbReference type="ARBA" id="ARBA00022694"/>
    </source>
</evidence>
<keyword evidence="9" id="KW-0694">RNA-binding</keyword>
<dbReference type="EMBL" id="JXJN01027381">
    <property type="status" value="NOT_ANNOTATED_CDS"/>
    <property type="molecule type" value="Genomic_DNA"/>
</dbReference>
<evidence type="ECO:0000256" key="9">
    <source>
        <dbReference type="ARBA" id="ARBA00022884"/>
    </source>
</evidence>
<dbReference type="FunFam" id="2.30.30.280:FF:000001">
    <property type="entry name" value="tRNA-specific 2-thiouridylase MnmA"/>
    <property type="match status" value="1"/>
</dbReference>
<accession>A0A1B0C713</accession>
<evidence type="ECO:0000256" key="8">
    <source>
        <dbReference type="ARBA" id="ARBA00022840"/>
    </source>
</evidence>
<name>A0A1B0C713_9MUSC</name>
<comment type="catalytic activity">
    <reaction evidence="11">
        <text>5-taurinomethyluridine(34) in tRNA + S-sulfanyl-L-cysteinyl-[protein] + AH2 + ATP = 5-taurinomethyl-2-thiouridine(34) in tRNA + L-cysteinyl-[protein] + A + AMP + diphosphate + H(+)</text>
        <dbReference type="Rhea" id="RHEA:47040"/>
        <dbReference type="Rhea" id="RHEA-COMP:10131"/>
        <dbReference type="Rhea" id="RHEA-COMP:11726"/>
        <dbReference type="Rhea" id="RHEA-COMP:11732"/>
        <dbReference type="Rhea" id="RHEA-COMP:11733"/>
        <dbReference type="ChEBI" id="CHEBI:13193"/>
        <dbReference type="ChEBI" id="CHEBI:15378"/>
        <dbReference type="ChEBI" id="CHEBI:17499"/>
        <dbReference type="ChEBI" id="CHEBI:29950"/>
        <dbReference type="ChEBI" id="CHEBI:30616"/>
        <dbReference type="ChEBI" id="CHEBI:33019"/>
        <dbReference type="ChEBI" id="CHEBI:61963"/>
        <dbReference type="ChEBI" id="CHEBI:87171"/>
        <dbReference type="ChEBI" id="CHEBI:87172"/>
        <dbReference type="ChEBI" id="CHEBI:456215"/>
        <dbReference type="EC" id="2.8.1.14"/>
    </reaction>
</comment>
<dbReference type="GO" id="GO:0061708">
    <property type="term" value="F:tRNA-5-taurinomethyluridine 2-sulfurtransferase"/>
    <property type="evidence" value="ECO:0007669"/>
    <property type="project" value="UniProtKB-EC"/>
</dbReference>
<dbReference type="Gene3D" id="3.40.50.620">
    <property type="entry name" value="HUPs"/>
    <property type="match status" value="1"/>
</dbReference>
<dbReference type="NCBIfam" id="TIGR00420">
    <property type="entry name" value="trmU"/>
    <property type="match status" value="1"/>
</dbReference>
<dbReference type="CDD" id="cd01998">
    <property type="entry name" value="MnmA_TRMU-like"/>
    <property type="match status" value="1"/>
</dbReference>
<proteinExistence type="inferred from homology"/>
<feature type="domain" description="tRNA-specific 2-thiouridylase MnmA-like central" evidence="13">
    <location>
        <begin position="171"/>
        <end position="236"/>
    </location>
</feature>
<organism evidence="14 15">
    <name type="scientific">Glossina palpalis gambiensis</name>
    <dbReference type="NCBI Taxonomy" id="67801"/>
    <lineage>
        <taxon>Eukaryota</taxon>
        <taxon>Metazoa</taxon>
        <taxon>Ecdysozoa</taxon>
        <taxon>Arthropoda</taxon>
        <taxon>Hexapoda</taxon>
        <taxon>Insecta</taxon>
        <taxon>Pterygota</taxon>
        <taxon>Neoptera</taxon>
        <taxon>Endopterygota</taxon>
        <taxon>Diptera</taxon>
        <taxon>Brachycera</taxon>
        <taxon>Muscomorpha</taxon>
        <taxon>Hippoboscoidea</taxon>
        <taxon>Glossinidae</taxon>
        <taxon>Glossina</taxon>
    </lineage>
</organism>
<sequence length="449" mass="52085">MINWEANNCKSYCVIKQDLQDAQMICEQIGIKLTILNFSEQYWNNVFKVFLQEYQLGNTPNPDILCNKEIKFKVFLNFACEKMEADYIATGHYVRRIDYNGRSHLFAGVDLNKDQSYFLYQIKHQEISKCIFPVGSFIKPQVRRIASQLNLITANKKDSTGICFIGKRNFKNFIENYLPKNPGSIISIKNEIIGYHQGLMYYTIGQRKGLNINNTYNTSCDPWYVADKDIKNNFLIAVQGKNNLALMAISLIITNPHWIDQIPLNSALKCTIKTRYRQLHTGCLIERPKSNKYLKVILDQPISSVTPGQSAVFYLNNRCLGVNMYIPPLTAISPIDGRYHNYIGSLRSIFSEFGLLKFRLKIEIKWFQALSECPMISELEPLTDIEKKFVKNLIDNFNLKDAERIKEIENKTQHDVKSLEYFLKEKFSLLKSLKKKSEFIHFALKLDLP</sequence>
<dbReference type="GO" id="GO:0002143">
    <property type="term" value="P:tRNA wobble position uridine thiolation"/>
    <property type="evidence" value="ECO:0007669"/>
    <property type="project" value="TreeGrafter"/>
</dbReference>
<feature type="domain" description="tRNA-specific 2-thiouridylase MnmA-like C-terminal" evidence="12">
    <location>
        <begin position="251"/>
        <end position="321"/>
    </location>
</feature>
<evidence type="ECO:0000256" key="11">
    <source>
        <dbReference type="ARBA" id="ARBA00049564"/>
    </source>
</evidence>
<dbReference type="Pfam" id="PF03054">
    <property type="entry name" value="tRNA_Me_trans"/>
    <property type="match status" value="1"/>
</dbReference>
<dbReference type="Gene3D" id="2.40.30.10">
    <property type="entry name" value="Translation factors"/>
    <property type="match status" value="1"/>
</dbReference>
<dbReference type="GO" id="GO:0000049">
    <property type="term" value="F:tRNA binding"/>
    <property type="evidence" value="ECO:0007669"/>
    <property type="project" value="UniProtKB-KW"/>
</dbReference>
<dbReference type="SUPFAM" id="SSF52402">
    <property type="entry name" value="Adenine nucleotide alpha hydrolases-like"/>
    <property type="match status" value="1"/>
</dbReference>
<keyword evidence="15" id="KW-1185">Reference proteome</keyword>
<dbReference type="InterPro" id="IPR004506">
    <property type="entry name" value="MnmA-like"/>
</dbReference>
<dbReference type="EnsemblMetazoa" id="GPPI050904-RA">
    <property type="protein sequence ID" value="GPPI050904-PA"/>
    <property type="gene ID" value="GPPI050904"/>
</dbReference>
<dbReference type="PANTHER" id="PTHR11933">
    <property type="entry name" value="TRNA 5-METHYLAMINOMETHYL-2-THIOURIDYLATE -METHYLTRANSFERASE"/>
    <property type="match status" value="1"/>
</dbReference>
<evidence type="ECO:0000259" key="12">
    <source>
        <dbReference type="Pfam" id="PF20258"/>
    </source>
</evidence>
<keyword evidence="5" id="KW-0808">Transferase</keyword>
<dbReference type="SUPFAM" id="SSF48557">
    <property type="entry name" value="L-aspartase-like"/>
    <property type="match status" value="1"/>
</dbReference>
<dbReference type="InterPro" id="IPR008948">
    <property type="entry name" value="L-Aspartase-like"/>
</dbReference>
<evidence type="ECO:0000256" key="7">
    <source>
        <dbReference type="ARBA" id="ARBA00022741"/>
    </source>
</evidence>
<dbReference type="PANTHER" id="PTHR11933:SF5">
    <property type="entry name" value="MITOCHONDRIAL TRNA-SPECIFIC 2-THIOURIDYLASE 1"/>
    <property type="match status" value="1"/>
</dbReference>
<evidence type="ECO:0000256" key="4">
    <source>
        <dbReference type="ARBA" id="ARBA00022555"/>
    </source>
</evidence>
<dbReference type="Gene3D" id="1.10.275.10">
    <property type="entry name" value="Fumarase/aspartase (N-terminal domain)"/>
    <property type="match status" value="1"/>
</dbReference>
<protein>
    <recommendedName>
        <fullName evidence="3">tRNA-5-taurinomethyluridine 2-sulfurtransferase</fullName>
        <ecNumber evidence="3">2.8.1.14</ecNumber>
    </recommendedName>
</protein>
<keyword evidence="8" id="KW-0067">ATP-binding</keyword>
<evidence type="ECO:0000313" key="14">
    <source>
        <dbReference type="EnsemblMetazoa" id="GPPI050904-PA"/>
    </source>
</evidence>
<dbReference type="VEuPathDB" id="VectorBase:GPPI050904"/>
<dbReference type="Proteomes" id="UP000092460">
    <property type="component" value="Unassembled WGS sequence"/>
</dbReference>
<keyword evidence="7" id="KW-0547">Nucleotide-binding</keyword>
<dbReference type="STRING" id="67801.A0A1B0C713"/>
<keyword evidence="4" id="KW-0820">tRNA-binding</keyword>
<reference evidence="14" key="2">
    <citation type="submission" date="2020-05" db="UniProtKB">
        <authorList>
            <consortium name="EnsemblMetazoa"/>
        </authorList>
    </citation>
    <scope>IDENTIFICATION</scope>
    <source>
        <strain evidence="14">IAEA</strain>
    </source>
</reference>
<dbReference type="InterPro" id="IPR024083">
    <property type="entry name" value="Fumarase/histidase_N"/>
</dbReference>
<dbReference type="Gene3D" id="2.30.30.280">
    <property type="entry name" value="Adenine nucleotide alpha hydrolases-like domains"/>
    <property type="match status" value="1"/>
</dbReference>
<evidence type="ECO:0000259" key="13">
    <source>
        <dbReference type="Pfam" id="PF20259"/>
    </source>
</evidence>
<comment type="similarity">
    <text evidence="2">Belongs to the MnmA/TRMU family.</text>
</comment>
<dbReference type="Pfam" id="PF20259">
    <property type="entry name" value="tRNA_Me_trans_M"/>
    <property type="match status" value="1"/>
</dbReference>
<dbReference type="AlphaFoldDB" id="A0A1B0C713"/>
<dbReference type="Pfam" id="PF20258">
    <property type="entry name" value="tRNA_Me_trans_C"/>
    <property type="match status" value="1"/>
</dbReference>
<evidence type="ECO:0000256" key="10">
    <source>
        <dbReference type="ARBA" id="ARBA00023157"/>
    </source>
</evidence>
<evidence type="ECO:0000256" key="2">
    <source>
        <dbReference type="ARBA" id="ARBA00006191"/>
    </source>
</evidence>
<comment type="function">
    <text evidence="1">Catalyzes the 2-thiolation of uridine at the wobble position (U34) of mitochondrial tRNA(Lys), tRNA(Glu) and tRNA(Gln). Required for the formation of 5-taurinomethyl-2-thiouridine (tm5s2U) of mitochondrial tRNA(Lys), tRNA(Glu), and tRNA(Gln) at the wobble position. ATP is required to activate the C2 atom of the wobble base.</text>
</comment>
<reference evidence="15" key="1">
    <citation type="submission" date="2015-01" db="EMBL/GenBank/DDBJ databases">
        <authorList>
            <person name="Aksoy S."/>
            <person name="Warren W."/>
            <person name="Wilson R.K."/>
        </authorList>
    </citation>
    <scope>NUCLEOTIDE SEQUENCE [LARGE SCALE GENOMIC DNA]</scope>
    <source>
        <strain evidence="15">IAEA</strain>
    </source>
</reference>
<dbReference type="InterPro" id="IPR046884">
    <property type="entry name" value="MnmA-like_central"/>
</dbReference>
<dbReference type="GO" id="GO:0005524">
    <property type="term" value="F:ATP binding"/>
    <property type="evidence" value="ECO:0007669"/>
    <property type="project" value="UniProtKB-KW"/>
</dbReference>
<keyword evidence="6" id="KW-0819">tRNA processing</keyword>
<dbReference type="InterPro" id="IPR046885">
    <property type="entry name" value="MnmA-like_C"/>
</dbReference>